<comment type="caution">
    <text evidence="2">The sequence shown here is derived from an EMBL/GenBank/DDBJ whole genome shotgun (WGS) entry which is preliminary data.</text>
</comment>
<gene>
    <name evidence="2" type="ORF">OWO01_11585</name>
</gene>
<accession>A0A9J6REG4</accession>
<proteinExistence type="predicted"/>
<reference evidence="2" key="1">
    <citation type="submission" date="2022-11" db="EMBL/GenBank/DDBJ databases">
        <title>WGS of Natronobacillus azotifigens 24KS-1, an anaerobic diazotrophic haloalkaliphile from soda-rich habitats.</title>
        <authorList>
            <person name="Sorokin D.Y."/>
            <person name="Merkel A.Y."/>
        </authorList>
    </citation>
    <scope>NUCLEOTIDE SEQUENCE</scope>
    <source>
        <strain evidence="2">24KS-1</strain>
    </source>
</reference>
<dbReference type="RefSeq" id="WP_268780617.1">
    <property type="nucleotide sequence ID" value="NZ_JAPRAT010000023.1"/>
</dbReference>
<evidence type="ECO:0000256" key="1">
    <source>
        <dbReference type="SAM" id="Phobius"/>
    </source>
</evidence>
<evidence type="ECO:0000313" key="3">
    <source>
        <dbReference type="Proteomes" id="UP001084197"/>
    </source>
</evidence>
<name>A0A9J6REG4_9BACI</name>
<keyword evidence="1" id="KW-1133">Transmembrane helix</keyword>
<keyword evidence="1" id="KW-0812">Transmembrane</keyword>
<keyword evidence="3" id="KW-1185">Reference proteome</keyword>
<organism evidence="2 3">
    <name type="scientific">Natronobacillus azotifigens</name>
    <dbReference type="NCBI Taxonomy" id="472978"/>
    <lineage>
        <taxon>Bacteria</taxon>
        <taxon>Bacillati</taxon>
        <taxon>Bacillota</taxon>
        <taxon>Bacilli</taxon>
        <taxon>Bacillales</taxon>
        <taxon>Bacillaceae</taxon>
        <taxon>Natronobacillus</taxon>
    </lineage>
</organism>
<evidence type="ECO:0000313" key="2">
    <source>
        <dbReference type="EMBL" id="MCZ0703853.1"/>
    </source>
</evidence>
<protein>
    <submittedName>
        <fullName evidence="2">Uncharacterized protein</fullName>
    </submittedName>
</protein>
<keyword evidence="1" id="KW-0472">Membrane</keyword>
<feature type="transmembrane region" description="Helical" evidence="1">
    <location>
        <begin position="38"/>
        <end position="57"/>
    </location>
</feature>
<sequence length="132" mass="15665">MTYYYLGLFFHTTLILLVLFGLIYTVINLKRKKLHQAWWIFVILLTPFFLVSFYNSVTMPYMDLKNAITGETYEIEGTIEDIHFPGGYNIIIINGEEYRRNPWGFKPEIGEKYRIDYLPHSGHIVNYELVTE</sequence>
<dbReference type="EMBL" id="JAPRAT010000023">
    <property type="protein sequence ID" value="MCZ0703853.1"/>
    <property type="molecule type" value="Genomic_DNA"/>
</dbReference>
<dbReference type="Proteomes" id="UP001084197">
    <property type="component" value="Unassembled WGS sequence"/>
</dbReference>
<dbReference type="AlphaFoldDB" id="A0A9J6REG4"/>
<feature type="transmembrane region" description="Helical" evidence="1">
    <location>
        <begin position="6"/>
        <end position="26"/>
    </location>
</feature>